<feature type="compositionally biased region" description="Basic and acidic residues" evidence="1">
    <location>
        <begin position="1"/>
        <end position="14"/>
    </location>
</feature>
<keyword evidence="5" id="KW-1185">Reference proteome</keyword>
<dbReference type="RefSeq" id="WP_122190883.1">
    <property type="nucleotide sequence ID" value="NZ_RFFH01000015.1"/>
</dbReference>
<evidence type="ECO:0000256" key="1">
    <source>
        <dbReference type="SAM" id="MobiDB-lite"/>
    </source>
</evidence>
<feature type="compositionally biased region" description="Gly residues" evidence="1">
    <location>
        <begin position="108"/>
        <end position="117"/>
    </location>
</feature>
<evidence type="ECO:0000256" key="2">
    <source>
        <dbReference type="SAM" id="Phobius"/>
    </source>
</evidence>
<evidence type="ECO:0000313" key="5">
    <source>
        <dbReference type="Proteomes" id="UP000279275"/>
    </source>
</evidence>
<dbReference type="Pfam" id="PF26056">
    <property type="entry name" value="DUF8017"/>
    <property type="match status" value="1"/>
</dbReference>
<dbReference type="AlphaFoldDB" id="A0A3M2KUI5"/>
<reference evidence="4 5" key="1">
    <citation type="submission" date="2018-10" db="EMBL/GenBank/DDBJ databases">
        <title>Isolation from cow dung.</title>
        <authorList>
            <person name="Ling L."/>
        </authorList>
    </citation>
    <scope>NUCLEOTIDE SEQUENCE [LARGE SCALE GENOMIC DNA]</scope>
    <source>
        <strain evidence="4 5">NEAU-LL90</strain>
    </source>
</reference>
<organism evidence="4 5">
    <name type="scientific">Nocardia stercoris</name>
    <dbReference type="NCBI Taxonomy" id="2483361"/>
    <lineage>
        <taxon>Bacteria</taxon>
        <taxon>Bacillati</taxon>
        <taxon>Actinomycetota</taxon>
        <taxon>Actinomycetes</taxon>
        <taxon>Mycobacteriales</taxon>
        <taxon>Nocardiaceae</taxon>
        <taxon>Nocardia</taxon>
    </lineage>
</organism>
<feature type="transmembrane region" description="Helical" evidence="2">
    <location>
        <begin position="173"/>
        <end position="193"/>
    </location>
</feature>
<evidence type="ECO:0000313" key="4">
    <source>
        <dbReference type="EMBL" id="RMI29322.1"/>
    </source>
</evidence>
<accession>A0A3M2KUI5</accession>
<sequence>MTSGFEGREDDQTRAIRRQPPSGGGDATEMFQAPQQPGYDPTQQFGAQQYQATQQYNAQPGGQQQAYSRQYEATQQFGAQQYEATQQYNAQQHGDQQRYEPTQQYGAAPGGRRGPQGGYDRTEMYPGGGYGNDPYRDEQWPQTGGYAAEPDYAEPDRGGNEPAPNNRNRNMMLAGFGVGALVIVVVAVAVLMFSGAKTGTTTQAATTTGAATTSLDPNAGLSTTTKPTSATSTTKTTTTTKPPVTGPLIPGYQMVQIPDHGAAYDAPTGWQTQAAGQIGSGATAVQVAGMTQDGSGYCPKGSRTTAFLASSDKSDGPSAAVDVGSRTAKAAWANTTGVTTGATQQISSLDGEMQGSYVQTTGTVTGAAPGCAKSFAVYTFAFPAEAGYYVMTIAADTGISQAIDPATAQRIVTSIRPISGH</sequence>
<feature type="domain" description="DUF8017" evidence="3">
    <location>
        <begin position="247"/>
        <end position="418"/>
    </location>
</feature>
<feature type="region of interest" description="Disordered" evidence="1">
    <location>
        <begin position="199"/>
        <end position="248"/>
    </location>
</feature>
<dbReference type="Proteomes" id="UP000279275">
    <property type="component" value="Unassembled WGS sequence"/>
</dbReference>
<feature type="compositionally biased region" description="Low complexity" evidence="1">
    <location>
        <begin position="222"/>
        <end position="243"/>
    </location>
</feature>
<proteinExistence type="predicted"/>
<dbReference type="InterPro" id="IPR058330">
    <property type="entry name" value="DUF8017"/>
</dbReference>
<feature type="compositionally biased region" description="Low complexity" evidence="1">
    <location>
        <begin position="199"/>
        <end position="213"/>
    </location>
</feature>
<keyword evidence="2" id="KW-0812">Transmembrane</keyword>
<name>A0A3M2KUI5_9NOCA</name>
<dbReference type="OrthoDB" id="5186353at2"/>
<protein>
    <recommendedName>
        <fullName evidence="3">DUF8017 domain-containing protein</fullName>
    </recommendedName>
</protein>
<evidence type="ECO:0000259" key="3">
    <source>
        <dbReference type="Pfam" id="PF26056"/>
    </source>
</evidence>
<keyword evidence="2" id="KW-0472">Membrane</keyword>
<feature type="region of interest" description="Disordered" evidence="1">
    <location>
        <begin position="1"/>
        <end position="166"/>
    </location>
</feature>
<feature type="compositionally biased region" description="Polar residues" evidence="1">
    <location>
        <begin position="71"/>
        <end position="103"/>
    </location>
</feature>
<feature type="compositionally biased region" description="Low complexity" evidence="1">
    <location>
        <begin position="42"/>
        <end position="67"/>
    </location>
</feature>
<keyword evidence="2" id="KW-1133">Transmembrane helix</keyword>
<comment type="caution">
    <text evidence="4">The sequence shown here is derived from an EMBL/GenBank/DDBJ whole genome shotgun (WGS) entry which is preliminary data.</text>
</comment>
<gene>
    <name evidence="4" type="ORF">EBN03_26705</name>
</gene>
<dbReference type="EMBL" id="RFFH01000015">
    <property type="protein sequence ID" value="RMI29322.1"/>
    <property type="molecule type" value="Genomic_DNA"/>
</dbReference>